<keyword evidence="4" id="KW-0175">Coiled coil</keyword>
<feature type="domain" description="PAS" evidence="6">
    <location>
        <begin position="147"/>
        <end position="189"/>
    </location>
</feature>
<dbReference type="Gene3D" id="1.10.287.130">
    <property type="match status" value="1"/>
</dbReference>
<dbReference type="InterPro" id="IPR003661">
    <property type="entry name" value="HisK_dim/P_dom"/>
</dbReference>
<organism evidence="8 9">
    <name type="scientific">Parasphingopyxis lamellibrachiae</name>
    <dbReference type="NCBI Taxonomy" id="680125"/>
    <lineage>
        <taxon>Bacteria</taxon>
        <taxon>Pseudomonadati</taxon>
        <taxon>Pseudomonadota</taxon>
        <taxon>Alphaproteobacteria</taxon>
        <taxon>Sphingomonadales</taxon>
        <taxon>Sphingomonadaceae</taxon>
        <taxon>Parasphingopyxis</taxon>
    </lineage>
</organism>
<dbReference type="InterPro" id="IPR000700">
    <property type="entry name" value="PAS-assoc_C"/>
</dbReference>
<dbReference type="InterPro" id="IPR036890">
    <property type="entry name" value="HATPase_C_sf"/>
</dbReference>
<reference evidence="8 9" key="1">
    <citation type="submission" date="2018-07" db="EMBL/GenBank/DDBJ databases">
        <title>Genomic Encyclopedia of Type Strains, Phase IV (KMG-IV): sequencing the most valuable type-strain genomes for metagenomic binning, comparative biology and taxonomic classification.</title>
        <authorList>
            <person name="Goeker M."/>
        </authorList>
    </citation>
    <scope>NUCLEOTIDE SEQUENCE [LARGE SCALE GENOMIC DNA]</scope>
    <source>
        <strain evidence="8 9">DSM 26725</strain>
    </source>
</reference>
<feature type="domain" description="PAC" evidence="7">
    <location>
        <begin position="226"/>
        <end position="278"/>
    </location>
</feature>
<dbReference type="PANTHER" id="PTHR43065">
    <property type="entry name" value="SENSOR HISTIDINE KINASE"/>
    <property type="match status" value="1"/>
</dbReference>
<dbReference type="CDD" id="cd00130">
    <property type="entry name" value="PAS"/>
    <property type="match status" value="2"/>
</dbReference>
<comment type="caution">
    <text evidence="8">The sequence shown here is derived from an EMBL/GenBank/DDBJ whole genome shotgun (WGS) entry which is preliminary data.</text>
</comment>
<dbReference type="RefSeq" id="WP_116235397.1">
    <property type="nucleotide sequence ID" value="NZ_QRDP01000004.1"/>
</dbReference>
<proteinExistence type="predicted"/>
<evidence type="ECO:0000259" key="7">
    <source>
        <dbReference type="PROSITE" id="PS50113"/>
    </source>
</evidence>
<dbReference type="InterPro" id="IPR000014">
    <property type="entry name" value="PAS"/>
</dbReference>
<evidence type="ECO:0000313" key="8">
    <source>
        <dbReference type="EMBL" id="RED15937.1"/>
    </source>
</evidence>
<dbReference type="SMART" id="SM00086">
    <property type="entry name" value="PAC"/>
    <property type="match status" value="2"/>
</dbReference>
<dbReference type="PANTHER" id="PTHR43065:SF42">
    <property type="entry name" value="TWO-COMPONENT SENSOR PPRA"/>
    <property type="match status" value="1"/>
</dbReference>
<dbReference type="SUPFAM" id="SSF55785">
    <property type="entry name" value="PYP-like sensor domain (PAS domain)"/>
    <property type="match status" value="2"/>
</dbReference>
<dbReference type="Pfam" id="PF13426">
    <property type="entry name" value="PAS_9"/>
    <property type="match status" value="1"/>
</dbReference>
<dbReference type="PROSITE" id="PS50113">
    <property type="entry name" value="PAC"/>
    <property type="match status" value="1"/>
</dbReference>
<dbReference type="OrthoDB" id="9796100at2"/>
<gene>
    <name evidence="8" type="ORF">DFR46_0946</name>
</gene>
<comment type="catalytic activity">
    <reaction evidence="1">
        <text>ATP + protein L-histidine = ADP + protein N-phospho-L-histidine.</text>
        <dbReference type="EC" id="2.7.13.3"/>
    </reaction>
</comment>
<dbReference type="Gene3D" id="3.30.565.10">
    <property type="entry name" value="Histidine kinase-like ATPase, C-terminal domain"/>
    <property type="match status" value="1"/>
</dbReference>
<dbReference type="InterPro" id="IPR005467">
    <property type="entry name" value="His_kinase_dom"/>
</dbReference>
<evidence type="ECO:0000259" key="6">
    <source>
        <dbReference type="PROSITE" id="PS50112"/>
    </source>
</evidence>
<feature type="domain" description="Histidine kinase" evidence="5">
    <location>
        <begin position="316"/>
        <end position="537"/>
    </location>
</feature>
<keyword evidence="9" id="KW-1185">Reference proteome</keyword>
<dbReference type="PROSITE" id="PS50112">
    <property type="entry name" value="PAS"/>
    <property type="match status" value="1"/>
</dbReference>
<evidence type="ECO:0000259" key="5">
    <source>
        <dbReference type="PROSITE" id="PS50109"/>
    </source>
</evidence>
<dbReference type="GO" id="GO:0000155">
    <property type="term" value="F:phosphorelay sensor kinase activity"/>
    <property type="evidence" value="ECO:0007669"/>
    <property type="project" value="InterPro"/>
</dbReference>
<dbReference type="InterPro" id="IPR013655">
    <property type="entry name" value="PAS_fold_3"/>
</dbReference>
<dbReference type="InterPro" id="IPR035965">
    <property type="entry name" value="PAS-like_dom_sf"/>
</dbReference>
<dbReference type="EC" id="2.7.13.3" evidence="2"/>
<dbReference type="InterPro" id="IPR004358">
    <property type="entry name" value="Sig_transdc_His_kin-like_C"/>
</dbReference>
<evidence type="ECO:0000256" key="4">
    <source>
        <dbReference type="SAM" id="Coils"/>
    </source>
</evidence>
<dbReference type="Pfam" id="PF08447">
    <property type="entry name" value="PAS_3"/>
    <property type="match status" value="1"/>
</dbReference>
<dbReference type="SUPFAM" id="SSF55874">
    <property type="entry name" value="ATPase domain of HSP90 chaperone/DNA topoisomerase II/histidine kinase"/>
    <property type="match status" value="1"/>
</dbReference>
<dbReference type="EMBL" id="QRDP01000004">
    <property type="protein sequence ID" value="RED15937.1"/>
    <property type="molecule type" value="Genomic_DNA"/>
</dbReference>
<name>A0A3D9FEC7_9SPHN</name>
<dbReference type="Pfam" id="PF00512">
    <property type="entry name" value="HisKA"/>
    <property type="match status" value="1"/>
</dbReference>
<keyword evidence="3" id="KW-0597">Phosphoprotein</keyword>
<dbReference type="InterPro" id="IPR001610">
    <property type="entry name" value="PAC"/>
</dbReference>
<dbReference type="NCBIfam" id="TIGR00229">
    <property type="entry name" value="sensory_box"/>
    <property type="match status" value="2"/>
</dbReference>
<dbReference type="Gene3D" id="3.30.450.20">
    <property type="entry name" value="PAS domain"/>
    <property type="match status" value="2"/>
</dbReference>
<dbReference type="SMART" id="SM00388">
    <property type="entry name" value="HisKA"/>
    <property type="match status" value="1"/>
</dbReference>
<dbReference type="AlphaFoldDB" id="A0A3D9FEC7"/>
<dbReference type="InterPro" id="IPR036097">
    <property type="entry name" value="HisK_dim/P_sf"/>
</dbReference>
<dbReference type="SUPFAM" id="SSF47384">
    <property type="entry name" value="Homodimeric domain of signal transducing histidine kinase"/>
    <property type="match status" value="1"/>
</dbReference>
<sequence>MADISHEQSLDESRYKALRKSLAEAQTLILSFTAEGKFEGAQPDWTVMTGQTRADYEGDGWKKTIHPDDLATTENEWSIASKKGAQFVRVHRIRDRNGTWKRVAWNAVPQFDQATQIRSWTVLHADITDLRPNSREKVVPISGSMLRPLEYSSIMDQIGEGIIVTDTLGQIIFVNDAAVKLHGVHNLDVDPKDYAESYRLFTVDGEPYPALELPLARAVLQGQTVEDARWRIRRPDGSEILAIGTARPLFDSDGNQAGAVLAMRDDTARHAAEEQLALLNETLETRIEEALDERAAAEEALMQAQKMEAVGQLTGGIAHDFNNLLTVVSGSVELLGLRLAAIDDAKVHRNLASIGAAAKRAAALTQRLLAFSRRQSLAPAPTDLNQLIGDVGDMIQRTIGENIIFAADLAPNMQHIRIDSHQLENVLLNLALNARDAMPEGGQLWFKTEATEIGNGHSELMPGDYATISVIDTGSGMAPETIARAFEPFYTTKEVGKGTGLGLSMIYGFAKQSGGHVDIASVLGVGTTVRLFLPVHRDDTEDSAQTEH</sequence>
<evidence type="ECO:0000256" key="3">
    <source>
        <dbReference type="ARBA" id="ARBA00022553"/>
    </source>
</evidence>
<dbReference type="PROSITE" id="PS50109">
    <property type="entry name" value="HIS_KIN"/>
    <property type="match status" value="1"/>
</dbReference>
<dbReference type="CDD" id="cd00082">
    <property type="entry name" value="HisKA"/>
    <property type="match status" value="1"/>
</dbReference>
<dbReference type="InterPro" id="IPR003594">
    <property type="entry name" value="HATPase_dom"/>
</dbReference>
<protein>
    <recommendedName>
        <fullName evidence="2">histidine kinase</fullName>
        <ecNumber evidence="2">2.7.13.3</ecNumber>
    </recommendedName>
</protein>
<dbReference type="PRINTS" id="PR00344">
    <property type="entry name" value="BCTRLSENSOR"/>
</dbReference>
<dbReference type="SMART" id="SM00387">
    <property type="entry name" value="HATPase_c"/>
    <property type="match status" value="1"/>
</dbReference>
<dbReference type="Pfam" id="PF02518">
    <property type="entry name" value="HATPase_c"/>
    <property type="match status" value="1"/>
</dbReference>
<feature type="coiled-coil region" evidence="4">
    <location>
        <begin position="269"/>
        <end position="307"/>
    </location>
</feature>
<dbReference type="Proteomes" id="UP000256310">
    <property type="component" value="Unassembled WGS sequence"/>
</dbReference>
<evidence type="ECO:0000256" key="2">
    <source>
        <dbReference type="ARBA" id="ARBA00012438"/>
    </source>
</evidence>
<dbReference type="SMART" id="SM00091">
    <property type="entry name" value="PAS"/>
    <property type="match status" value="2"/>
</dbReference>
<accession>A0A3D9FEC7</accession>
<evidence type="ECO:0000256" key="1">
    <source>
        <dbReference type="ARBA" id="ARBA00000085"/>
    </source>
</evidence>
<evidence type="ECO:0000313" key="9">
    <source>
        <dbReference type="Proteomes" id="UP000256310"/>
    </source>
</evidence>